<dbReference type="AlphaFoldDB" id="A0A839SNQ9"/>
<accession>A0A839SNQ9</accession>
<dbReference type="SUPFAM" id="SSF51197">
    <property type="entry name" value="Clavaminate synthase-like"/>
    <property type="match status" value="1"/>
</dbReference>
<reference evidence="7 8" key="1">
    <citation type="submission" date="2020-08" db="EMBL/GenBank/DDBJ databases">
        <title>Genomic Encyclopedia of Type Strains, Phase III (KMG-III): the genomes of soil and plant-associated and newly described type strains.</title>
        <authorList>
            <person name="Whitman W."/>
        </authorList>
    </citation>
    <scope>NUCLEOTIDE SEQUENCE [LARGE SCALE GENOMIC DNA]</scope>
    <source>
        <strain evidence="7 8">CECT 8803</strain>
    </source>
</reference>
<evidence type="ECO:0000256" key="3">
    <source>
        <dbReference type="ARBA" id="ARBA00022964"/>
    </source>
</evidence>
<keyword evidence="2" id="KW-0479">Metal-binding</keyword>
<evidence type="ECO:0000313" key="7">
    <source>
        <dbReference type="EMBL" id="MBB3063818.1"/>
    </source>
</evidence>
<protein>
    <submittedName>
        <fullName evidence="7">Taurine dioxygenase</fullName>
        <ecNumber evidence="7">1.14.11.17</ecNumber>
    </submittedName>
</protein>
<dbReference type="RefSeq" id="WP_183414635.1">
    <property type="nucleotide sequence ID" value="NZ_JACHXA010000001.1"/>
</dbReference>
<keyword evidence="8" id="KW-1185">Reference proteome</keyword>
<gene>
    <name evidence="7" type="ORF">FHR98_000083</name>
</gene>
<evidence type="ECO:0000256" key="5">
    <source>
        <dbReference type="ARBA" id="ARBA00023004"/>
    </source>
</evidence>
<keyword evidence="4 7" id="KW-0560">Oxidoreductase</keyword>
<dbReference type="InterPro" id="IPR051323">
    <property type="entry name" value="AtsK-like"/>
</dbReference>
<evidence type="ECO:0000259" key="6">
    <source>
        <dbReference type="Pfam" id="PF02668"/>
    </source>
</evidence>
<organism evidence="7 8">
    <name type="scientific">Limibacillus halophilus</name>
    <dbReference type="NCBI Taxonomy" id="1579333"/>
    <lineage>
        <taxon>Bacteria</taxon>
        <taxon>Pseudomonadati</taxon>
        <taxon>Pseudomonadota</taxon>
        <taxon>Alphaproteobacteria</taxon>
        <taxon>Rhodospirillales</taxon>
        <taxon>Rhodovibrionaceae</taxon>
        <taxon>Limibacillus</taxon>
    </lineage>
</organism>
<dbReference type="GO" id="GO:0000908">
    <property type="term" value="F:taurine dioxygenase activity"/>
    <property type="evidence" value="ECO:0007669"/>
    <property type="project" value="UniProtKB-EC"/>
</dbReference>
<dbReference type="PANTHER" id="PTHR30468">
    <property type="entry name" value="ALPHA-KETOGLUTARATE-DEPENDENT SULFONATE DIOXYGENASE"/>
    <property type="match status" value="1"/>
</dbReference>
<dbReference type="EC" id="1.14.11.17" evidence="7"/>
<dbReference type="GO" id="GO:0046872">
    <property type="term" value="F:metal ion binding"/>
    <property type="evidence" value="ECO:0007669"/>
    <property type="project" value="UniProtKB-KW"/>
</dbReference>
<comment type="similarity">
    <text evidence="1">Belongs to the TfdA dioxygenase family.</text>
</comment>
<proteinExistence type="inferred from homology"/>
<dbReference type="GO" id="GO:0005737">
    <property type="term" value="C:cytoplasm"/>
    <property type="evidence" value="ECO:0007669"/>
    <property type="project" value="TreeGrafter"/>
</dbReference>
<dbReference type="InterPro" id="IPR042098">
    <property type="entry name" value="TauD-like_sf"/>
</dbReference>
<dbReference type="PANTHER" id="PTHR30468:SF1">
    <property type="entry name" value="ALPHA-KETOGLUTARATE-DEPENDENT SULFONATE DIOXYGENASE"/>
    <property type="match status" value="1"/>
</dbReference>
<feature type="domain" description="TauD/TfdA-like" evidence="6">
    <location>
        <begin position="4"/>
        <end position="274"/>
    </location>
</feature>
<dbReference type="Gene3D" id="3.60.130.10">
    <property type="entry name" value="Clavaminate synthase-like"/>
    <property type="match status" value="1"/>
</dbReference>
<sequence>MQLAPVAGHIGAEVLGIDLTQDISEATATFLRQALDDRLVLFLRDQSLDLPTLKRATTVFGPLLRVPYVKPSPEDADVIAVLKEADEVRIGVFGGDWHSDFSFLEAPPGGSLLYGEDIPTYGGDTLWSNQILAYETLPDDLRSIVDGRGAIHTGGPYGRQNAPDATVATSRSIGISRGNSDADREVLHPAVRQHPTSGRRALFVNPIYTRRLEGMSESESRPILERLYAHATRPELTCRFRWTPGSLAIWDNRSTMHYAINDYDGQRRLLYRTTFAGERPV</sequence>
<keyword evidence="5" id="KW-0408">Iron</keyword>
<keyword evidence="3 7" id="KW-0223">Dioxygenase</keyword>
<evidence type="ECO:0000313" key="8">
    <source>
        <dbReference type="Proteomes" id="UP000581135"/>
    </source>
</evidence>
<name>A0A839SNQ9_9PROT</name>
<evidence type="ECO:0000256" key="1">
    <source>
        <dbReference type="ARBA" id="ARBA00005896"/>
    </source>
</evidence>
<evidence type="ECO:0000256" key="2">
    <source>
        <dbReference type="ARBA" id="ARBA00022723"/>
    </source>
</evidence>
<dbReference type="Pfam" id="PF02668">
    <property type="entry name" value="TauD"/>
    <property type="match status" value="1"/>
</dbReference>
<evidence type="ECO:0000256" key="4">
    <source>
        <dbReference type="ARBA" id="ARBA00023002"/>
    </source>
</evidence>
<dbReference type="InterPro" id="IPR003819">
    <property type="entry name" value="TauD/TfdA-like"/>
</dbReference>
<dbReference type="Proteomes" id="UP000581135">
    <property type="component" value="Unassembled WGS sequence"/>
</dbReference>
<dbReference type="EMBL" id="JACHXA010000001">
    <property type="protein sequence ID" value="MBB3063818.1"/>
    <property type="molecule type" value="Genomic_DNA"/>
</dbReference>
<comment type="caution">
    <text evidence="7">The sequence shown here is derived from an EMBL/GenBank/DDBJ whole genome shotgun (WGS) entry which is preliminary data.</text>
</comment>